<dbReference type="Pfam" id="PF01029">
    <property type="entry name" value="NusB"/>
    <property type="match status" value="1"/>
</dbReference>
<keyword evidence="1 5" id="KW-0489">Methyltransferase</keyword>
<evidence type="ECO:0000259" key="6">
    <source>
        <dbReference type="PROSITE" id="PS51686"/>
    </source>
</evidence>
<name>A0A921LRC8_9ACTN</name>
<dbReference type="Pfam" id="PF01189">
    <property type="entry name" value="Methyltr_RsmB-F"/>
    <property type="match status" value="1"/>
</dbReference>
<dbReference type="SUPFAM" id="SSF48013">
    <property type="entry name" value="NusB-like"/>
    <property type="match status" value="1"/>
</dbReference>
<evidence type="ECO:0000313" key="7">
    <source>
        <dbReference type="EMBL" id="HJG31901.1"/>
    </source>
</evidence>
<feature type="binding site" evidence="5">
    <location>
        <position position="311"/>
    </location>
    <ligand>
        <name>S-adenosyl-L-methionine</name>
        <dbReference type="ChEBI" id="CHEBI:59789"/>
    </ligand>
</feature>
<feature type="binding site" evidence="5">
    <location>
        <position position="338"/>
    </location>
    <ligand>
        <name>S-adenosyl-L-methionine</name>
        <dbReference type="ChEBI" id="CHEBI:59789"/>
    </ligand>
</feature>
<evidence type="ECO:0000256" key="5">
    <source>
        <dbReference type="PROSITE-ProRule" id="PRU01023"/>
    </source>
</evidence>
<dbReference type="InterPro" id="IPR029063">
    <property type="entry name" value="SAM-dependent_MTases_sf"/>
</dbReference>
<keyword evidence="3 5" id="KW-0949">S-adenosyl-L-methionine</keyword>
<reference evidence="7" key="1">
    <citation type="journal article" date="2021" name="PeerJ">
        <title>Extensive microbial diversity within the chicken gut microbiome revealed by metagenomics and culture.</title>
        <authorList>
            <person name="Gilroy R."/>
            <person name="Ravi A."/>
            <person name="Getino M."/>
            <person name="Pursley I."/>
            <person name="Horton D.L."/>
            <person name="Alikhan N.F."/>
            <person name="Baker D."/>
            <person name="Gharbi K."/>
            <person name="Hall N."/>
            <person name="Watson M."/>
            <person name="Adriaenssens E.M."/>
            <person name="Foster-Nyarko E."/>
            <person name="Jarju S."/>
            <person name="Secka A."/>
            <person name="Antonio M."/>
            <person name="Oren A."/>
            <person name="Chaudhuri R.R."/>
            <person name="La Ragione R."/>
            <person name="Hildebrand F."/>
            <person name="Pallen M.J."/>
        </authorList>
    </citation>
    <scope>NUCLEOTIDE SEQUENCE</scope>
    <source>
        <strain evidence="7">ChiGjej2B2-7701</strain>
    </source>
</reference>
<gene>
    <name evidence="7" type="ORF">K8U80_10990</name>
</gene>
<dbReference type="InterPro" id="IPR035926">
    <property type="entry name" value="NusB-like_sf"/>
</dbReference>
<dbReference type="GO" id="GO:0003723">
    <property type="term" value="F:RNA binding"/>
    <property type="evidence" value="ECO:0007669"/>
    <property type="project" value="UniProtKB-UniRule"/>
</dbReference>
<comment type="caution">
    <text evidence="7">The sequence shown here is derived from an EMBL/GenBank/DDBJ whole genome shotgun (WGS) entry which is preliminary data.</text>
</comment>
<dbReference type="GO" id="GO:0001510">
    <property type="term" value="P:RNA methylation"/>
    <property type="evidence" value="ECO:0007669"/>
    <property type="project" value="InterPro"/>
</dbReference>
<evidence type="ECO:0000313" key="8">
    <source>
        <dbReference type="Proteomes" id="UP000746751"/>
    </source>
</evidence>
<dbReference type="AlphaFoldDB" id="A0A921LRC8"/>
<feature type="binding site" evidence="5">
    <location>
        <position position="284"/>
    </location>
    <ligand>
        <name>S-adenosyl-L-methionine</name>
        <dbReference type="ChEBI" id="CHEBI:59789"/>
    </ligand>
</feature>
<evidence type="ECO:0000256" key="1">
    <source>
        <dbReference type="ARBA" id="ARBA00022603"/>
    </source>
</evidence>
<dbReference type="InterPro" id="IPR049560">
    <property type="entry name" value="MeTrfase_RsmB-F_NOP2_cat"/>
</dbReference>
<dbReference type="InterPro" id="IPR023267">
    <property type="entry name" value="RCMT"/>
</dbReference>
<feature type="active site" description="Nucleophile" evidence="5">
    <location>
        <position position="392"/>
    </location>
</feature>
<dbReference type="Gene3D" id="3.40.50.150">
    <property type="entry name" value="Vaccinia Virus protein VP39"/>
    <property type="match status" value="1"/>
</dbReference>
<dbReference type="SUPFAM" id="SSF53335">
    <property type="entry name" value="S-adenosyl-L-methionine-dependent methyltransferases"/>
    <property type="match status" value="1"/>
</dbReference>
<protein>
    <recommendedName>
        <fullName evidence="6">SAM-dependent MTase RsmB/NOP-type domain-containing protein</fullName>
    </recommendedName>
</protein>
<evidence type="ECO:0000256" key="2">
    <source>
        <dbReference type="ARBA" id="ARBA00022679"/>
    </source>
</evidence>
<dbReference type="Proteomes" id="UP000746751">
    <property type="component" value="Unassembled WGS sequence"/>
</dbReference>
<dbReference type="InterPro" id="IPR006027">
    <property type="entry name" value="NusB_RsmB_TIM44"/>
</dbReference>
<dbReference type="EMBL" id="DYVF01000068">
    <property type="protein sequence ID" value="HJG31901.1"/>
    <property type="molecule type" value="Genomic_DNA"/>
</dbReference>
<feature type="domain" description="SAM-dependent MTase RsmB/NOP-type" evidence="6">
    <location>
        <begin position="151"/>
        <end position="468"/>
    </location>
</feature>
<dbReference type="GO" id="GO:0008173">
    <property type="term" value="F:RNA methyltransferase activity"/>
    <property type="evidence" value="ECO:0007669"/>
    <property type="project" value="InterPro"/>
</dbReference>
<dbReference type="PROSITE" id="PS51686">
    <property type="entry name" value="SAM_MT_RSMB_NOP"/>
    <property type="match status" value="1"/>
</dbReference>
<reference evidence="7" key="2">
    <citation type="submission" date="2021-09" db="EMBL/GenBank/DDBJ databases">
        <authorList>
            <person name="Gilroy R."/>
        </authorList>
    </citation>
    <scope>NUCLEOTIDE SEQUENCE</scope>
    <source>
        <strain evidence="7">ChiGjej2B2-7701</strain>
    </source>
</reference>
<evidence type="ECO:0000256" key="3">
    <source>
        <dbReference type="ARBA" id="ARBA00022691"/>
    </source>
</evidence>
<dbReference type="InterPro" id="IPR001678">
    <property type="entry name" value="MeTrfase_RsmB-F_NOP2_dom"/>
</dbReference>
<dbReference type="PANTHER" id="PTHR22807:SF53">
    <property type="entry name" value="RIBOSOMAL RNA SMALL SUBUNIT METHYLTRANSFERASE B-RELATED"/>
    <property type="match status" value="1"/>
</dbReference>
<accession>A0A921LRC8</accession>
<organism evidence="7 8">
    <name type="scientific">Collinsella ihumii</name>
    <dbReference type="NCBI Taxonomy" id="1720204"/>
    <lineage>
        <taxon>Bacteria</taxon>
        <taxon>Bacillati</taxon>
        <taxon>Actinomycetota</taxon>
        <taxon>Coriobacteriia</taxon>
        <taxon>Coriobacteriales</taxon>
        <taxon>Coriobacteriaceae</taxon>
        <taxon>Collinsella</taxon>
    </lineage>
</organism>
<evidence type="ECO:0000256" key="4">
    <source>
        <dbReference type="ARBA" id="ARBA00022884"/>
    </source>
</evidence>
<dbReference type="PRINTS" id="PR02008">
    <property type="entry name" value="RCMTFAMILY"/>
</dbReference>
<proteinExistence type="inferred from homology"/>
<keyword evidence="4 5" id="KW-0694">RNA-binding</keyword>
<comment type="similarity">
    <text evidence="5">Belongs to the class I-like SAM-binding methyltransferase superfamily. RsmB/NOP family.</text>
</comment>
<dbReference type="Gene3D" id="1.10.940.10">
    <property type="entry name" value="NusB-like"/>
    <property type="match status" value="1"/>
</dbReference>
<dbReference type="GO" id="GO:0006355">
    <property type="term" value="P:regulation of DNA-templated transcription"/>
    <property type="evidence" value="ECO:0007669"/>
    <property type="project" value="InterPro"/>
</dbReference>
<comment type="caution">
    <text evidence="5">Lacks conserved residue(s) required for the propagation of feature annotation.</text>
</comment>
<keyword evidence="2 5" id="KW-0808">Transferase</keyword>
<dbReference type="PANTHER" id="PTHR22807">
    <property type="entry name" value="NOP2 YEAST -RELATED NOL1/NOP2/FMU SUN DOMAIN-CONTAINING"/>
    <property type="match status" value="1"/>
</dbReference>
<sequence length="468" mass="49313">MGDALVSRLAPARSVALAALVESERGGAYVREVLDAMPRARKLDARDRGFAMRLALGVTATTGVLDELLDAYLARPQKVSARVRTALRIAAFELVYLGTAAEVAVSQGVELVRSQAKSAAGLANAVLRRVADAAAGYLAADGVDADRRPLVSMARSAGLPLWLGEALVRSLGAEDASQLAHAQLMAAPLAVQMNPRVRTTAAIGGDPCGLPGALAGVDGPRLVASGILDAADAVVSDLNAQLVATAATRPGTCLEIGAGRGTKTFMMAAQAARAGYARDHVALDLHERKCALNRERLELAALERIETVAGDARDLDGALAAIDGRASERVLFDTVFVDAPCSGTGTMRRHPEIPWRLSAREALQDLPELQLELLRQASGRVRLGGELIYATCSVLGAENAAVIDAFLAGPEGSRFCVRPVSDATIFHEEGFQGAAALIRRWESERGFFQSVPAPQAYDGHFCARLVRI</sequence>